<dbReference type="Gene3D" id="2.130.10.10">
    <property type="entry name" value="YVTN repeat-like/Quinoprotein amine dehydrogenase"/>
    <property type="match status" value="1"/>
</dbReference>
<evidence type="ECO:0000259" key="2">
    <source>
        <dbReference type="Pfam" id="PF12341"/>
    </source>
</evidence>
<dbReference type="PANTHER" id="PTHR19932:SF10">
    <property type="entry name" value="WD REPEAT AND HMG-BOX DNA-BINDING PROTEIN 1"/>
    <property type="match status" value="1"/>
</dbReference>
<name>A0ABP0I6I7_9DINO</name>
<dbReference type="InterPro" id="IPR001680">
    <property type="entry name" value="WD40_rpt"/>
</dbReference>
<dbReference type="InterPro" id="IPR015943">
    <property type="entry name" value="WD40/YVTN_repeat-like_dom_sf"/>
</dbReference>
<gene>
    <name evidence="3" type="ORF">SCF082_LOCUS5256</name>
</gene>
<dbReference type="EMBL" id="CAXAMM010002814">
    <property type="protein sequence ID" value="CAK8997566.1"/>
    <property type="molecule type" value="Genomic_DNA"/>
</dbReference>
<keyword evidence="4" id="KW-1185">Reference proteome</keyword>
<reference evidence="3 4" key="1">
    <citation type="submission" date="2024-02" db="EMBL/GenBank/DDBJ databases">
        <authorList>
            <person name="Chen Y."/>
            <person name="Shah S."/>
            <person name="Dougan E. K."/>
            <person name="Thang M."/>
            <person name="Chan C."/>
        </authorList>
    </citation>
    <scope>NUCLEOTIDE SEQUENCE [LARGE SCALE GENOMIC DNA]</scope>
</reference>
<evidence type="ECO:0000256" key="1">
    <source>
        <dbReference type="SAM" id="MobiDB-lite"/>
    </source>
</evidence>
<proteinExistence type="predicted"/>
<feature type="compositionally biased region" description="Basic and acidic residues" evidence="1">
    <location>
        <begin position="356"/>
        <end position="365"/>
    </location>
</feature>
<sequence>MAGEVDPPVTESVFAQAVLAAAPHGGSCEVLRLAEGKLWTSGADGRLACSSHEGDTLSRNWAQKISKRLDSPTAAISLDGRLLAVAEETQAGFQVWVHELDAKGRMSLQKPRNAGRFTLNIRHLSWHQTLPYLCISTDDGKLDVWWEESQGSSTTASRRQLLKGLEGGVRCAALDPQSKLLAAAFTSGQLVILSFPEAAEKYRSTLWPKSVSGSGHLRLSWQPNGKRLALPGLRSLRLLPRDFGEVQELTGGHRYSTTMAVWSPSGEVLASASLEAVALWSNDCLQRIFEFKVEPSSFAWGGQLLAVGTKTGQVALLPALVHTDTANTTTGPSEKETKEEVAEVKEVSEVCSASEKQAEETKSADAEPSTPLEKRTELFQPAVQMKFQPGSTHRGRRRLLAWNEHGCLKLVIGSKHRLVEVDYYKCRDPSSLREIKADGVEIGALGPGLCALASSRHVAVHWAQSSFEHLVPDGQCAQPEVEPQLHFALFDLQKNDKICGCLPISPHSTLRWIGFSAEEQPLTLDSGGVLRAMLSTSSKSWIPVAEVGHECKLWPVEAGGGVLRCMEVRAGEEPQVAAQRLTTVPYNLPVGFESDAAAGALLKQLVRSKRGRSRSDAFSLQLFEEHVKLKDQELAYDVARCYLTQGSEQLSLARSMAEKSELHELALKLSQLIEGGERPAKRRLGS</sequence>
<organism evidence="3 4">
    <name type="scientific">Durusdinium trenchii</name>
    <dbReference type="NCBI Taxonomy" id="1381693"/>
    <lineage>
        <taxon>Eukaryota</taxon>
        <taxon>Sar</taxon>
        <taxon>Alveolata</taxon>
        <taxon>Dinophyceae</taxon>
        <taxon>Suessiales</taxon>
        <taxon>Symbiodiniaceae</taxon>
        <taxon>Durusdinium</taxon>
    </lineage>
</organism>
<comment type="caution">
    <text evidence="3">The sequence shown here is derived from an EMBL/GenBank/DDBJ whole genome shotgun (WGS) entry which is preliminary data.</text>
</comment>
<dbReference type="Proteomes" id="UP001642464">
    <property type="component" value="Unassembled WGS sequence"/>
</dbReference>
<protein>
    <recommendedName>
        <fullName evidence="2">WDHD1/CFT4 second beta-propeller domain-containing protein</fullName>
    </recommendedName>
</protein>
<evidence type="ECO:0000313" key="4">
    <source>
        <dbReference type="Proteomes" id="UP001642464"/>
    </source>
</evidence>
<accession>A0ABP0I6I7</accession>
<evidence type="ECO:0000313" key="3">
    <source>
        <dbReference type="EMBL" id="CAK8997566.1"/>
    </source>
</evidence>
<dbReference type="SMART" id="SM00320">
    <property type="entry name" value="WD40"/>
    <property type="match status" value="3"/>
</dbReference>
<dbReference type="PANTHER" id="PTHR19932">
    <property type="entry name" value="WD REPEAT AND HMG-BOX DNA BINDING PROTEIN"/>
    <property type="match status" value="1"/>
</dbReference>
<dbReference type="InterPro" id="IPR036322">
    <property type="entry name" value="WD40_repeat_dom_sf"/>
</dbReference>
<dbReference type="InterPro" id="IPR022100">
    <property type="entry name" value="WDHD1/CFT4_beta-prop_2nd"/>
</dbReference>
<dbReference type="Pfam" id="PF12341">
    <property type="entry name" value="Mcl1_mid"/>
    <property type="match status" value="1"/>
</dbReference>
<dbReference type="SUPFAM" id="SSF50978">
    <property type="entry name" value="WD40 repeat-like"/>
    <property type="match status" value="1"/>
</dbReference>
<feature type="region of interest" description="Disordered" evidence="1">
    <location>
        <begin position="350"/>
        <end position="372"/>
    </location>
</feature>
<feature type="domain" description="WDHD1/CFT4 second beta-propeller" evidence="2">
    <location>
        <begin position="482"/>
        <end position="590"/>
    </location>
</feature>